<dbReference type="PANTHER" id="PTHR47396:SF1">
    <property type="entry name" value="ATP-DEPENDENT HELICASE IRC3-RELATED"/>
    <property type="match status" value="1"/>
</dbReference>
<protein>
    <recommendedName>
        <fullName evidence="1">EcoEI R protein C-terminal domain-containing protein</fullName>
    </recommendedName>
</protein>
<dbReference type="EMBL" id="MT631398">
    <property type="protein sequence ID" value="QNO49880.1"/>
    <property type="molecule type" value="Genomic_DNA"/>
</dbReference>
<evidence type="ECO:0000259" key="1">
    <source>
        <dbReference type="Pfam" id="PF08463"/>
    </source>
</evidence>
<reference evidence="2" key="1">
    <citation type="submission" date="2020-06" db="EMBL/GenBank/DDBJ databases">
        <title>Unique genomic features of the anaerobic methanotrophic archaea.</title>
        <authorList>
            <person name="Chadwick G.L."/>
            <person name="Skennerton C.T."/>
            <person name="Laso-Perez R."/>
            <person name="Leu A.O."/>
            <person name="Speth D.R."/>
            <person name="Yu H."/>
            <person name="Morgan-Lang C."/>
            <person name="Hatzenpichler R."/>
            <person name="Goudeau D."/>
            <person name="Malmstrom R."/>
            <person name="Brazelton W.J."/>
            <person name="Woyke T."/>
            <person name="Hallam S.J."/>
            <person name="Tyson G.W."/>
            <person name="Wegener G."/>
            <person name="Boetius A."/>
            <person name="Orphan V."/>
        </authorList>
    </citation>
    <scope>NUCLEOTIDE SEQUENCE</scope>
</reference>
<dbReference type="GO" id="GO:0003677">
    <property type="term" value="F:DNA binding"/>
    <property type="evidence" value="ECO:0007669"/>
    <property type="project" value="InterPro"/>
</dbReference>
<dbReference type="GO" id="GO:0006304">
    <property type="term" value="P:DNA modification"/>
    <property type="evidence" value="ECO:0007669"/>
    <property type="project" value="InterPro"/>
</dbReference>
<dbReference type="InterPro" id="IPR027417">
    <property type="entry name" value="P-loop_NTPase"/>
</dbReference>
<dbReference type="Gene3D" id="3.40.50.300">
    <property type="entry name" value="P-loop containing nucleotide triphosphate hydrolases"/>
    <property type="match status" value="1"/>
</dbReference>
<dbReference type="GO" id="GO:0003824">
    <property type="term" value="F:catalytic activity"/>
    <property type="evidence" value="ECO:0007669"/>
    <property type="project" value="InterPro"/>
</dbReference>
<dbReference type="GO" id="GO:0005829">
    <property type="term" value="C:cytosol"/>
    <property type="evidence" value="ECO:0007669"/>
    <property type="project" value="TreeGrafter"/>
</dbReference>
<dbReference type="InterPro" id="IPR013670">
    <property type="entry name" value="EcoEI_R_C_dom"/>
</dbReference>
<organism evidence="2">
    <name type="scientific">Candidatus Methanogaster sp. ANME-2c ERB4</name>
    <dbReference type="NCBI Taxonomy" id="2759911"/>
    <lineage>
        <taxon>Archaea</taxon>
        <taxon>Methanobacteriati</taxon>
        <taxon>Methanobacteriota</taxon>
        <taxon>Stenosarchaea group</taxon>
        <taxon>Methanomicrobia</taxon>
        <taxon>Methanosarcinales</taxon>
        <taxon>ANME-2 cluster</taxon>
        <taxon>Candidatus Methanogasteraceae</taxon>
        <taxon>Candidatus Methanogaster</taxon>
    </lineage>
</organism>
<dbReference type="SUPFAM" id="SSF52540">
    <property type="entry name" value="P-loop containing nucleoside triphosphate hydrolases"/>
    <property type="match status" value="1"/>
</dbReference>
<proteinExistence type="predicted"/>
<dbReference type="Pfam" id="PF08463">
    <property type="entry name" value="EcoEI_R_C"/>
    <property type="match status" value="1"/>
</dbReference>
<feature type="domain" description="EcoEI R protein C-terminal" evidence="1">
    <location>
        <begin position="193"/>
        <end position="355"/>
    </location>
</feature>
<gene>
    <name evidence="2" type="ORF">HMIKAMFF_00040</name>
</gene>
<dbReference type="AlphaFoldDB" id="A0A7G9YPE6"/>
<evidence type="ECO:0000313" key="2">
    <source>
        <dbReference type="EMBL" id="QNO49880.1"/>
    </source>
</evidence>
<dbReference type="InterPro" id="IPR050742">
    <property type="entry name" value="Helicase_Restrict-Modif_Enz"/>
</dbReference>
<dbReference type="PANTHER" id="PTHR47396">
    <property type="entry name" value="TYPE I RESTRICTION ENZYME ECOKI R PROTEIN"/>
    <property type="match status" value="1"/>
</dbReference>
<sequence>MLTTGVDIPALEFVVFLRPVKSRILWEQMLGRGTRRCEEINKTHFTVFDCFDGGLFNYFKNATVFDLEPPVKSTRAYAEIIEDIYQNRDRKYNVKSLVKRLQRIDKEMSGDAREKFAKFIPDRDMRSFARDLPEQIKDDFVNVIKILRNPEFQDMLVNYPRPKRGFIVTYGTEDEVSSSWTLRRPGGDFWKQEDYLVAFSKYVRKNPEQVEAIEILLQRPADWNTDALSELRRELAATPEYFSEETLQKAHKMEYNKELADIISMIRHAVNEDELLLTAEERVNRAFEMLTTGKTFTDDQMKWLERIRMHLIENLSIDKSDFDSLPIFQRGGGWVTADRVFDNNLESFLHEVNTAVATAAT</sequence>
<accession>A0A7G9YPE6</accession>
<name>A0A7G9YPE6_9EURY</name>